<dbReference type="EMBL" id="BGZK01000052">
    <property type="protein sequence ID" value="GBP12577.1"/>
    <property type="molecule type" value="Genomic_DNA"/>
</dbReference>
<evidence type="ECO:0000313" key="3">
    <source>
        <dbReference type="Proteomes" id="UP000299102"/>
    </source>
</evidence>
<sequence length="181" mass="19920">MLRTFAFGSDIPKHSVKFTPPAPASVPMNFNRMLYRNRNLAAGVRGACRAVSLVTQTKAEGTSSPVAKRARLPEGNEATTSTRDNITSILSDILMSSDEDDDHASANGNVVDKFLILKSLVNEYNREKRIAIHEGSVASEQLFSGAGLIYDPLRNRLEGNKASKLLFIKYNLLLLEQLNLI</sequence>
<dbReference type="Proteomes" id="UP000299102">
    <property type="component" value="Unassembled WGS sequence"/>
</dbReference>
<proteinExistence type="predicted"/>
<protein>
    <recommendedName>
        <fullName evidence="4">HAT C-terminal dimerisation domain-containing protein</fullName>
    </recommendedName>
</protein>
<organism evidence="2 3">
    <name type="scientific">Eumeta variegata</name>
    <name type="common">Bagworm moth</name>
    <name type="synonym">Eumeta japonica</name>
    <dbReference type="NCBI Taxonomy" id="151549"/>
    <lineage>
        <taxon>Eukaryota</taxon>
        <taxon>Metazoa</taxon>
        <taxon>Ecdysozoa</taxon>
        <taxon>Arthropoda</taxon>
        <taxon>Hexapoda</taxon>
        <taxon>Insecta</taxon>
        <taxon>Pterygota</taxon>
        <taxon>Neoptera</taxon>
        <taxon>Endopterygota</taxon>
        <taxon>Lepidoptera</taxon>
        <taxon>Glossata</taxon>
        <taxon>Ditrysia</taxon>
        <taxon>Tineoidea</taxon>
        <taxon>Psychidae</taxon>
        <taxon>Oiketicinae</taxon>
        <taxon>Eumeta</taxon>
    </lineage>
</organism>
<comment type="caution">
    <text evidence="2">The sequence shown here is derived from an EMBL/GenBank/DDBJ whole genome shotgun (WGS) entry which is preliminary data.</text>
</comment>
<feature type="region of interest" description="Disordered" evidence="1">
    <location>
        <begin position="59"/>
        <end position="81"/>
    </location>
</feature>
<accession>A0A4C1TGM8</accession>
<keyword evidence="3" id="KW-1185">Reference proteome</keyword>
<evidence type="ECO:0000256" key="1">
    <source>
        <dbReference type="SAM" id="MobiDB-lite"/>
    </source>
</evidence>
<dbReference type="OrthoDB" id="7699631at2759"/>
<name>A0A4C1TGM8_EUMVA</name>
<evidence type="ECO:0008006" key="4">
    <source>
        <dbReference type="Google" id="ProtNLM"/>
    </source>
</evidence>
<evidence type="ECO:0000313" key="2">
    <source>
        <dbReference type="EMBL" id="GBP12577.1"/>
    </source>
</evidence>
<reference evidence="2 3" key="1">
    <citation type="journal article" date="2019" name="Commun. Biol.">
        <title>The bagworm genome reveals a unique fibroin gene that provides high tensile strength.</title>
        <authorList>
            <person name="Kono N."/>
            <person name="Nakamura H."/>
            <person name="Ohtoshi R."/>
            <person name="Tomita M."/>
            <person name="Numata K."/>
            <person name="Arakawa K."/>
        </authorList>
    </citation>
    <scope>NUCLEOTIDE SEQUENCE [LARGE SCALE GENOMIC DNA]</scope>
</reference>
<dbReference type="AlphaFoldDB" id="A0A4C1TGM8"/>
<gene>
    <name evidence="2" type="ORF">EVAR_10241_1</name>
</gene>